<dbReference type="RefSeq" id="WP_386427951.1">
    <property type="nucleotide sequence ID" value="NZ_JBHSBB010000008.1"/>
</dbReference>
<proteinExistence type="predicted"/>
<protein>
    <submittedName>
        <fullName evidence="2">ABC transporter permease</fullName>
    </submittedName>
</protein>
<feature type="transmembrane region" description="Helical" evidence="1">
    <location>
        <begin position="201"/>
        <end position="219"/>
    </location>
</feature>
<name>A0ABV8HNA2_9ACTN</name>
<reference evidence="3" key="1">
    <citation type="journal article" date="2019" name="Int. J. Syst. Evol. Microbiol.">
        <title>The Global Catalogue of Microorganisms (GCM) 10K type strain sequencing project: providing services to taxonomists for standard genome sequencing and annotation.</title>
        <authorList>
            <consortium name="The Broad Institute Genomics Platform"/>
            <consortium name="The Broad Institute Genome Sequencing Center for Infectious Disease"/>
            <person name="Wu L."/>
            <person name="Ma J."/>
        </authorList>
    </citation>
    <scope>NUCLEOTIDE SEQUENCE [LARGE SCALE GENOMIC DNA]</scope>
    <source>
        <strain evidence="3">CGMCC 4.7237</strain>
    </source>
</reference>
<accession>A0ABV8HNA2</accession>
<keyword evidence="3" id="KW-1185">Reference proteome</keyword>
<keyword evidence="1" id="KW-1133">Transmembrane helix</keyword>
<evidence type="ECO:0000313" key="2">
    <source>
        <dbReference type="EMBL" id="MFC4031651.1"/>
    </source>
</evidence>
<feature type="transmembrane region" description="Helical" evidence="1">
    <location>
        <begin position="79"/>
        <end position="104"/>
    </location>
</feature>
<dbReference type="EMBL" id="JBHSBB010000008">
    <property type="protein sequence ID" value="MFC4031651.1"/>
    <property type="molecule type" value="Genomic_DNA"/>
</dbReference>
<feature type="transmembrane region" description="Helical" evidence="1">
    <location>
        <begin position="125"/>
        <end position="148"/>
    </location>
</feature>
<keyword evidence="1" id="KW-0472">Membrane</keyword>
<organism evidence="2 3">
    <name type="scientific">Streptomyces polygonati</name>
    <dbReference type="NCBI Taxonomy" id="1617087"/>
    <lineage>
        <taxon>Bacteria</taxon>
        <taxon>Bacillati</taxon>
        <taxon>Actinomycetota</taxon>
        <taxon>Actinomycetes</taxon>
        <taxon>Kitasatosporales</taxon>
        <taxon>Streptomycetaceae</taxon>
        <taxon>Streptomyces</taxon>
    </lineage>
</organism>
<keyword evidence="1" id="KW-0812">Transmembrane</keyword>
<feature type="transmembrane region" description="Helical" evidence="1">
    <location>
        <begin position="42"/>
        <end position="59"/>
    </location>
</feature>
<evidence type="ECO:0000313" key="3">
    <source>
        <dbReference type="Proteomes" id="UP001595765"/>
    </source>
</evidence>
<gene>
    <name evidence="2" type="ORF">ACFO3J_09190</name>
</gene>
<comment type="caution">
    <text evidence="2">The sequence shown here is derived from an EMBL/GenBank/DDBJ whole genome shotgun (WGS) entry which is preliminary data.</text>
</comment>
<feature type="transmembrane region" description="Helical" evidence="1">
    <location>
        <begin position="168"/>
        <end position="194"/>
    </location>
</feature>
<feature type="transmembrane region" description="Helical" evidence="1">
    <location>
        <begin position="251"/>
        <end position="272"/>
    </location>
</feature>
<evidence type="ECO:0000256" key="1">
    <source>
        <dbReference type="SAM" id="Phobius"/>
    </source>
</evidence>
<dbReference type="Proteomes" id="UP001595765">
    <property type="component" value="Unassembled WGS sequence"/>
</dbReference>
<sequence>MSTTVRTPPAETAAAERPVYRVTGPRVVRAEWSKLWSLRSTWITLGVSLLALVAFGWIASASYTPNGTIRGPGGDAHDAVGLALGGLNFTQLAIGVLGVLITAGECSTGMIRSTLAAVPRRLPVLWAKAGVYFLVVLVPLTAAAFAAFLIGGTALSGSKIALGLSDPGVVRCLFGAGLYLALAGVMAAALGMLLRSVAGGIGAYVLGVLLLGELVKLLPNSISDSVGPYVPGNAGGAVFALTHGSDTLSPGAGLAVFAGWAALLLAAAAYRLRRSDV</sequence>